<dbReference type="RefSeq" id="WP_074977984.1">
    <property type="nucleotide sequence ID" value="NZ_FPAG01000004.1"/>
</dbReference>
<evidence type="ECO:0000256" key="1">
    <source>
        <dbReference type="ARBA" id="ARBA00004141"/>
    </source>
</evidence>
<dbReference type="EMBL" id="FPAG01000004">
    <property type="protein sequence ID" value="SFS73933.1"/>
    <property type="molecule type" value="Genomic_DNA"/>
</dbReference>
<reference evidence="6 7" key="1">
    <citation type="submission" date="2016-10" db="EMBL/GenBank/DDBJ databases">
        <authorList>
            <person name="de Groot N.N."/>
        </authorList>
    </citation>
    <scope>NUCLEOTIDE SEQUENCE [LARGE SCALE GENOMIC DNA]</scope>
    <source>
        <strain evidence="6 7">CGMCC 1.6114</strain>
    </source>
</reference>
<feature type="transmembrane region" description="Helical" evidence="5">
    <location>
        <begin position="72"/>
        <end position="90"/>
    </location>
</feature>
<comment type="subcellular location">
    <subcellularLocation>
        <location evidence="1">Membrane</location>
        <topology evidence="1">Multi-pass membrane protein</topology>
    </subcellularLocation>
</comment>
<evidence type="ECO:0000256" key="4">
    <source>
        <dbReference type="ARBA" id="ARBA00023136"/>
    </source>
</evidence>
<name>A0A1I6SAJ3_9FLAO</name>
<dbReference type="Proteomes" id="UP000183209">
    <property type="component" value="Unassembled WGS sequence"/>
</dbReference>
<accession>A0A1I6SAJ3</accession>
<feature type="transmembrane region" description="Helical" evidence="5">
    <location>
        <begin position="7"/>
        <end position="26"/>
    </location>
</feature>
<evidence type="ECO:0000256" key="5">
    <source>
        <dbReference type="SAM" id="Phobius"/>
    </source>
</evidence>
<gene>
    <name evidence="6" type="ORF">SAMN04487906_1499</name>
</gene>
<evidence type="ECO:0000313" key="7">
    <source>
        <dbReference type="Proteomes" id="UP000183209"/>
    </source>
</evidence>
<organism evidence="6 7">
    <name type="scientific">Zhouia amylolytica</name>
    <dbReference type="NCBI Taxonomy" id="376730"/>
    <lineage>
        <taxon>Bacteria</taxon>
        <taxon>Pseudomonadati</taxon>
        <taxon>Bacteroidota</taxon>
        <taxon>Flavobacteriia</taxon>
        <taxon>Flavobacteriales</taxon>
        <taxon>Flavobacteriaceae</taxon>
        <taxon>Zhouia</taxon>
    </lineage>
</organism>
<keyword evidence="2 5" id="KW-0812">Transmembrane</keyword>
<dbReference type="Pfam" id="PF13564">
    <property type="entry name" value="DoxX_2"/>
    <property type="match status" value="1"/>
</dbReference>
<dbReference type="OrthoDB" id="7960583at2"/>
<evidence type="ECO:0000256" key="3">
    <source>
        <dbReference type="ARBA" id="ARBA00022989"/>
    </source>
</evidence>
<protein>
    <submittedName>
        <fullName evidence="6">DoxX-like family protein</fullName>
    </submittedName>
</protein>
<feature type="transmembrane region" description="Helical" evidence="5">
    <location>
        <begin position="96"/>
        <end position="114"/>
    </location>
</feature>
<sequence>MKTYKTLFWISTGLFSAFMLFSAFNYLTSEEMKNAFVFMGFPEDYFRIQLAIAKMLGALALILPFTPKSFKIFAYVGFAINIVSAIVAHIAKDYHAYGFIVFSLILLIVSYYTYEKINLKTIQAAS</sequence>
<proteinExistence type="predicted"/>
<dbReference type="AlphaFoldDB" id="A0A1I6SAJ3"/>
<evidence type="ECO:0000313" key="6">
    <source>
        <dbReference type="EMBL" id="SFS73933.1"/>
    </source>
</evidence>
<dbReference type="InterPro" id="IPR032808">
    <property type="entry name" value="DoxX"/>
</dbReference>
<keyword evidence="3 5" id="KW-1133">Transmembrane helix</keyword>
<evidence type="ECO:0000256" key="2">
    <source>
        <dbReference type="ARBA" id="ARBA00022692"/>
    </source>
</evidence>
<feature type="transmembrane region" description="Helical" evidence="5">
    <location>
        <begin position="46"/>
        <end position="65"/>
    </location>
</feature>
<keyword evidence="4 5" id="KW-0472">Membrane</keyword>
<dbReference type="GO" id="GO:0016020">
    <property type="term" value="C:membrane"/>
    <property type="evidence" value="ECO:0007669"/>
    <property type="project" value="UniProtKB-SubCell"/>
</dbReference>